<dbReference type="Gene3D" id="3.30.70.270">
    <property type="match status" value="1"/>
</dbReference>
<feature type="modified residue" description="4-aspartylphosphate" evidence="3">
    <location>
        <position position="60"/>
    </location>
</feature>
<dbReference type="PROSITE" id="PS50887">
    <property type="entry name" value="GGDEF"/>
    <property type="match status" value="1"/>
</dbReference>
<dbReference type="InterPro" id="IPR029787">
    <property type="entry name" value="Nucleotide_cyclase"/>
</dbReference>
<dbReference type="NCBIfam" id="TIGR00254">
    <property type="entry name" value="GGDEF"/>
    <property type="match status" value="1"/>
</dbReference>
<evidence type="ECO:0000256" key="3">
    <source>
        <dbReference type="PROSITE-ProRule" id="PRU00169"/>
    </source>
</evidence>
<protein>
    <recommendedName>
        <fullName evidence="1">diguanylate cyclase</fullName>
        <ecNumber evidence="1">2.7.7.65</ecNumber>
    </recommendedName>
</protein>
<dbReference type="RefSeq" id="WP_289366340.1">
    <property type="nucleotide sequence ID" value="NZ_JAUCBP010000012.1"/>
</dbReference>
<feature type="domain" description="GGDEF" evidence="5">
    <location>
        <begin position="170"/>
        <end position="307"/>
    </location>
</feature>
<dbReference type="Pfam" id="PF00072">
    <property type="entry name" value="Response_reg"/>
    <property type="match status" value="1"/>
</dbReference>
<accession>A0ABT7T1L4</accession>
<dbReference type="CDD" id="cd01949">
    <property type="entry name" value="GGDEF"/>
    <property type="match status" value="1"/>
</dbReference>
<comment type="catalytic activity">
    <reaction evidence="2">
        <text>2 GTP = 3',3'-c-di-GMP + 2 diphosphate</text>
        <dbReference type="Rhea" id="RHEA:24898"/>
        <dbReference type="ChEBI" id="CHEBI:33019"/>
        <dbReference type="ChEBI" id="CHEBI:37565"/>
        <dbReference type="ChEBI" id="CHEBI:58805"/>
        <dbReference type="EC" id="2.7.7.65"/>
    </reaction>
</comment>
<evidence type="ECO:0000313" key="6">
    <source>
        <dbReference type="EMBL" id="MDM7861689.1"/>
    </source>
</evidence>
<dbReference type="Proteomes" id="UP001234343">
    <property type="component" value="Unassembled WGS sequence"/>
</dbReference>
<keyword evidence="3" id="KW-0597">Phosphoprotein</keyword>
<feature type="domain" description="Response regulatory" evidence="4">
    <location>
        <begin position="12"/>
        <end position="127"/>
    </location>
</feature>
<evidence type="ECO:0000313" key="7">
    <source>
        <dbReference type="Proteomes" id="UP001234343"/>
    </source>
</evidence>
<dbReference type="SUPFAM" id="SSF55073">
    <property type="entry name" value="Nucleotide cyclase"/>
    <property type="match status" value="1"/>
</dbReference>
<dbReference type="GO" id="GO:0052621">
    <property type="term" value="F:diguanylate cyclase activity"/>
    <property type="evidence" value="ECO:0007669"/>
    <property type="project" value="UniProtKB-EC"/>
</dbReference>
<evidence type="ECO:0000259" key="5">
    <source>
        <dbReference type="PROSITE" id="PS50887"/>
    </source>
</evidence>
<keyword evidence="6" id="KW-0808">Transferase</keyword>
<dbReference type="InterPro" id="IPR000160">
    <property type="entry name" value="GGDEF_dom"/>
</dbReference>
<dbReference type="InterPro" id="IPR043128">
    <property type="entry name" value="Rev_trsase/Diguanyl_cyclase"/>
</dbReference>
<comment type="caution">
    <text evidence="6">The sequence shown here is derived from an EMBL/GenBank/DDBJ whole genome shotgun (WGS) entry which is preliminary data.</text>
</comment>
<organism evidence="6 7">
    <name type="scientific">Alteromonas arenosi</name>
    <dbReference type="NCBI Taxonomy" id="3055817"/>
    <lineage>
        <taxon>Bacteria</taxon>
        <taxon>Pseudomonadati</taxon>
        <taxon>Pseudomonadota</taxon>
        <taxon>Gammaproteobacteria</taxon>
        <taxon>Alteromonadales</taxon>
        <taxon>Alteromonadaceae</taxon>
        <taxon>Alteromonas/Salinimonas group</taxon>
        <taxon>Alteromonas</taxon>
    </lineage>
</organism>
<dbReference type="PROSITE" id="PS50110">
    <property type="entry name" value="RESPONSE_REGULATORY"/>
    <property type="match status" value="1"/>
</dbReference>
<keyword evidence="7" id="KW-1185">Reference proteome</keyword>
<dbReference type="SUPFAM" id="SSF52172">
    <property type="entry name" value="CheY-like"/>
    <property type="match status" value="1"/>
</dbReference>
<dbReference type="InterPro" id="IPR050469">
    <property type="entry name" value="Diguanylate_Cyclase"/>
</dbReference>
<dbReference type="SMART" id="SM00448">
    <property type="entry name" value="REC"/>
    <property type="match status" value="1"/>
</dbReference>
<dbReference type="InterPro" id="IPR011006">
    <property type="entry name" value="CheY-like_superfamily"/>
</dbReference>
<dbReference type="PANTHER" id="PTHR45138">
    <property type="entry name" value="REGULATORY COMPONENTS OF SENSORY TRANSDUCTION SYSTEM"/>
    <property type="match status" value="1"/>
</dbReference>
<keyword evidence="6" id="KW-0548">Nucleotidyltransferase</keyword>
<evidence type="ECO:0000256" key="1">
    <source>
        <dbReference type="ARBA" id="ARBA00012528"/>
    </source>
</evidence>
<evidence type="ECO:0000256" key="2">
    <source>
        <dbReference type="ARBA" id="ARBA00034247"/>
    </source>
</evidence>
<name>A0ABT7T1L4_9ALTE</name>
<dbReference type="EC" id="2.7.7.65" evidence="1"/>
<evidence type="ECO:0000259" key="4">
    <source>
        <dbReference type="PROSITE" id="PS50110"/>
    </source>
</evidence>
<reference evidence="6 7" key="1">
    <citation type="submission" date="2023-06" db="EMBL/GenBank/DDBJ databases">
        <title>Alteromonas sp. ASW11-36 isolated from intertidal sand.</title>
        <authorList>
            <person name="Li Y."/>
        </authorList>
    </citation>
    <scope>NUCLEOTIDE SEQUENCE [LARGE SCALE GENOMIC DNA]</scope>
    <source>
        <strain evidence="6 7">ASW11-36</strain>
    </source>
</reference>
<sequence length="307" mass="33773">MLIKKLNDYRASVLVVDDEPINTEILANALVQKYWVHQAASGKQALDFVRKRPVDLILLDIRMPDMDGYEVLRELKRDASTDSIPVIFVTGQDSTEDELRGLKLGAVDYIRKPYKIPLALARINVHIDLKVKSDILAHVASADGLTGIANRRTFDESLVSIHEHCMGERSNYGVVLIDIDFFKQYNDTYGHAQGDDALKSVASTLYSVAQRTDDIVARVGGEEFALILPNVDKKALQALCEKIHRAIAALGIEHKASEVSNRLTVSVGGVLCAPQAGNSPSVIYQQADQALYAAKNQGRDTTVMGED</sequence>
<proteinExistence type="predicted"/>
<gene>
    <name evidence="6" type="ORF">QTP81_13895</name>
</gene>
<dbReference type="SMART" id="SM00267">
    <property type="entry name" value="GGDEF"/>
    <property type="match status" value="1"/>
</dbReference>
<dbReference type="InterPro" id="IPR001789">
    <property type="entry name" value="Sig_transdc_resp-reg_receiver"/>
</dbReference>
<dbReference type="PANTHER" id="PTHR45138:SF9">
    <property type="entry name" value="DIGUANYLATE CYCLASE DGCM-RELATED"/>
    <property type="match status" value="1"/>
</dbReference>
<dbReference type="EMBL" id="JAUCBP010000012">
    <property type="protein sequence ID" value="MDM7861689.1"/>
    <property type="molecule type" value="Genomic_DNA"/>
</dbReference>
<dbReference type="Gene3D" id="3.40.50.2300">
    <property type="match status" value="1"/>
</dbReference>
<dbReference type="Pfam" id="PF00990">
    <property type="entry name" value="GGDEF"/>
    <property type="match status" value="1"/>
</dbReference>